<comment type="caution">
    <text evidence="3">The sequence shown here is derived from an EMBL/GenBank/DDBJ whole genome shotgun (WGS) entry which is preliminary data.</text>
</comment>
<name>A0AAN7GHR6_9MYRT</name>
<feature type="transmembrane region" description="Helical" evidence="2">
    <location>
        <begin position="137"/>
        <end position="156"/>
    </location>
</feature>
<organism evidence="3 4">
    <name type="scientific">Trapa incisa</name>
    <dbReference type="NCBI Taxonomy" id="236973"/>
    <lineage>
        <taxon>Eukaryota</taxon>
        <taxon>Viridiplantae</taxon>
        <taxon>Streptophyta</taxon>
        <taxon>Embryophyta</taxon>
        <taxon>Tracheophyta</taxon>
        <taxon>Spermatophyta</taxon>
        <taxon>Magnoliopsida</taxon>
        <taxon>eudicotyledons</taxon>
        <taxon>Gunneridae</taxon>
        <taxon>Pentapetalae</taxon>
        <taxon>rosids</taxon>
        <taxon>malvids</taxon>
        <taxon>Myrtales</taxon>
        <taxon>Lythraceae</taxon>
        <taxon>Trapa</taxon>
    </lineage>
</organism>
<dbReference type="PANTHER" id="PTHR35830">
    <property type="entry name" value="OS05G0299200 PROTEIN"/>
    <property type="match status" value="1"/>
</dbReference>
<keyword evidence="2" id="KW-0812">Transmembrane</keyword>
<proteinExistence type="predicted"/>
<keyword evidence="4" id="KW-1185">Reference proteome</keyword>
<evidence type="ECO:0000313" key="4">
    <source>
        <dbReference type="Proteomes" id="UP001345219"/>
    </source>
</evidence>
<dbReference type="Proteomes" id="UP001345219">
    <property type="component" value="Chromosome 1"/>
</dbReference>
<protein>
    <submittedName>
        <fullName evidence="3">Uncharacterized protein</fullName>
    </submittedName>
</protein>
<accession>A0AAN7GHR6</accession>
<dbReference type="EMBL" id="JAXIOK010000023">
    <property type="protein sequence ID" value="KAK4742935.1"/>
    <property type="molecule type" value="Genomic_DNA"/>
</dbReference>
<sequence length="464" mass="52082">MKSLCSISVSVSPRSLSSCPPTVPHFHLHRYLHGPRRSSSISCSSLRRRPRRSRRLGKDGSSLRTGTFEDMPSKIDSSDAESLKLTIDLNHWTARGRLKVDQFVRRGGEAYRDLQTLITFDENRKIVVSCRRSTVEFLGGLLVVSCVVVFAFRVLLKLGAEIGSRLRFEGDKTKVVVRRDRSLGGREVVVGTGKELDKFRVLENPLSPERGNLVGVSQRPKRNFSVRFEKELPEWWPSSLPGPDPDVDREEYQRDANRFIRAIVDNRLHGKDIAEIDIIQLRRICRISGICVSFGTTNTRDSFFRTSVDFVLNVCSRRNCSASGQSLPVQIDGEDACIFIAGLAENIGLENIRAARIVSAAVAARTRATFLQAWALEMQGEHSGSLVELLKIWFIHRIFPPKENSPEMEMVALGLKKQLRPEHREFLMNMLIGVCHGETPISLAEALGLGLPRQGVTDHEESLT</sequence>
<gene>
    <name evidence="3" type="ORF">SAY87_000936</name>
</gene>
<evidence type="ECO:0000313" key="3">
    <source>
        <dbReference type="EMBL" id="KAK4742935.1"/>
    </source>
</evidence>
<keyword evidence="2" id="KW-0472">Membrane</keyword>
<dbReference type="AlphaFoldDB" id="A0AAN7GHR6"/>
<feature type="compositionally biased region" description="Basic residues" evidence="1">
    <location>
        <begin position="46"/>
        <end position="55"/>
    </location>
</feature>
<keyword evidence="2" id="KW-1133">Transmembrane helix</keyword>
<evidence type="ECO:0000256" key="2">
    <source>
        <dbReference type="SAM" id="Phobius"/>
    </source>
</evidence>
<feature type="region of interest" description="Disordered" evidence="1">
    <location>
        <begin position="35"/>
        <end position="73"/>
    </location>
</feature>
<dbReference type="PANTHER" id="PTHR35830:SF1">
    <property type="entry name" value="OS05G0299200 PROTEIN"/>
    <property type="match status" value="1"/>
</dbReference>
<evidence type="ECO:0000256" key="1">
    <source>
        <dbReference type="SAM" id="MobiDB-lite"/>
    </source>
</evidence>
<reference evidence="3 4" key="1">
    <citation type="journal article" date="2023" name="Hortic Res">
        <title>Pangenome of water caltrop reveals structural variations and asymmetric subgenome divergence after allopolyploidization.</title>
        <authorList>
            <person name="Zhang X."/>
            <person name="Chen Y."/>
            <person name="Wang L."/>
            <person name="Yuan Y."/>
            <person name="Fang M."/>
            <person name="Shi L."/>
            <person name="Lu R."/>
            <person name="Comes H.P."/>
            <person name="Ma Y."/>
            <person name="Chen Y."/>
            <person name="Huang G."/>
            <person name="Zhou Y."/>
            <person name="Zheng Z."/>
            <person name="Qiu Y."/>
        </authorList>
    </citation>
    <scope>NUCLEOTIDE SEQUENCE [LARGE SCALE GENOMIC DNA]</scope>
    <source>
        <tissue evidence="3">Roots</tissue>
    </source>
</reference>